<reference evidence="7" key="1">
    <citation type="journal article" date="2010" name="Science">
        <title>Signatures of adaptation to obligate biotrophy in the Hyaloperonospora arabidopsidis genome.</title>
        <authorList>
            <person name="Baxter L."/>
            <person name="Tripathy S."/>
            <person name="Ishaque N."/>
            <person name="Boot N."/>
            <person name="Cabral A."/>
            <person name="Kemen E."/>
            <person name="Thines M."/>
            <person name="Ah-Fong A."/>
            <person name="Anderson R."/>
            <person name="Badejoko W."/>
            <person name="Bittner-Eddy P."/>
            <person name="Boore J.L."/>
            <person name="Chibucos M.C."/>
            <person name="Coates M."/>
            <person name="Dehal P."/>
            <person name="Delehaunty K."/>
            <person name="Dong S."/>
            <person name="Downton P."/>
            <person name="Dumas B."/>
            <person name="Fabro G."/>
            <person name="Fronick C."/>
            <person name="Fuerstenberg S.I."/>
            <person name="Fulton L."/>
            <person name="Gaulin E."/>
            <person name="Govers F."/>
            <person name="Hughes L."/>
            <person name="Humphray S."/>
            <person name="Jiang R.H."/>
            <person name="Judelson H."/>
            <person name="Kamoun S."/>
            <person name="Kyung K."/>
            <person name="Meijer H."/>
            <person name="Minx P."/>
            <person name="Morris P."/>
            <person name="Nelson J."/>
            <person name="Phuntumart V."/>
            <person name="Qutob D."/>
            <person name="Rehmany A."/>
            <person name="Rougon-Cardoso A."/>
            <person name="Ryden P."/>
            <person name="Torto-Alalibo T."/>
            <person name="Studholme D."/>
            <person name="Wang Y."/>
            <person name="Win J."/>
            <person name="Wood J."/>
            <person name="Clifton S.W."/>
            <person name="Rogers J."/>
            <person name="Van den Ackerveken G."/>
            <person name="Jones J.D."/>
            <person name="McDowell J.M."/>
            <person name="Beynon J."/>
            <person name="Tyler B.M."/>
        </authorList>
    </citation>
    <scope>NUCLEOTIDE SEQUENCE [LARGE SCALE GENOMIC DNA]</scope>
    <source>
        <strain evidence="7">Emoy2</strain>
    </source>
</reference>
<dbReference type="FunFam" id="4.10.830.10:FF:000002">
    <property type="entry name" value="40S ribosomal protein S29"/>
    <property type="match status" value="1"/>
</dbReference>
<dbReference type="GO" id="GO:0022627">
    <property type="term" value="C:cytosolic small ribosomal subunit"/>
    <property type="evidence" value="ECO:0007669"/>
    <property type="project" value="TreeGrafter"/>
</dbReference>
<evidence type="ECO:0000256" key="2">
    <source>
        <dbReference type="ARBA" id="ARBA00009083"/>
    </source>
</evidence>
<dbReference type="eggNOG" id="KOG3506">
    <property type="taxonomic scope" value="Eukaryota"/>
</dbReference>
<keyword evidence="5" id="KW-0687">Ribonucleoprotein</keyword>
<dbReference type="Proteomes" id="UP000011713">
    <property type="component" value="Unassembled WGS sequence"/>
</dbReference>
<evidence type="ECO:0008006" key="8">
    <source>
        <dbReference type="Google" id="ProtNLM"/>
    </source>
</evidence>
<reference evidence="6" key="2">
    <citation type="submission" date="2015-06" db="UniProtKB">
        <authorList>
            <consortium name="EnsemblProtists"/>
        </authorList>
    </citation>
    <scope>IDENTIFICATION</scope>
    <source>
        <strain evidence="6">Emoy2</strain>
    </source>
</reference>
<dbReference type="NCBIfam" id="NF004424">
    <property type="entry name" value="PRK05766.1"/>
    <property type="match status" value="1"/>
</dbReference>
<keyword evidence="3" id="KW-0862">Zinc</keyword>
<comment type="similarity">
    <text evidence="2">Belongs to the universal ribosomal protein uS14 family.</text>
</comment>
<dbReference type="InterPro" id="IPR001209">
    <property type="entry name" value="Ribosomal_uS14"/>
</dbReference>
<comment type="cofactor">
    <cofactor evidence="1">
        <name>Zn(2+)</name>
        <dbReference type="ChEBI" id="CHEBI:29105"/>
    </cofactor>
</comment>
<evidence type="ECO:0000256" key="3">
    <source>
        <dbReference type="ARBA" id="ARBA00022833"/>
    </source>
</evidence>
<name>M4BA04_HYAAE</name>
<dbReference type="PROSITE" id="PS00527">
    <property type="entry name" value="RIBOSOMAL_S14"/>
    <property type="match status" value="1"/>
</dbReference>
<evidence type="ECO:0000313" key="6">
    <source>
        <dbReference type="EnsemblProtists" id="HpaP803114"/>
    </source>
</evidence>
<keyword evidence="7" id="KW-1185">Reference proteome</keyword>
<dbReference type="GO" id="GO:0008270">
    <property type="term" value="F:zinc ion binding"/>
    <property type="evidence" value="ECO:0007669"/>
    <property type="project" value="InterPro"/>
</dbReference>
<dbReference type="AlphaFoldDB" id="M4BA04"/>
<dbReference type="InterPro" id="IPR018271">
    <property type="entry name" value="Ribosomal_uS14_CS"/>
</dbReference>
<evidence type="ECO:0000256" key="1">
    <source>
        <dbReference type="ARBA" id="ARBA00001947"/>
    </source>
</evidence>
<accession>M4BA04</accession>
<sequence>MTTNGSSTLLTVILPSCRTRQVDVEHVINRFINPNYDFLSSQMSCYKKRVLLTIHWSKLASIDEWFPKQWLTRQRVAGNVFICYCPKLSKKKFATMANLTYSHPRAYGKDSRHCRVCKTTRGLIRKYNLNMCRRCFRERATDIGFVKYR</sequence>
<dbReference type="EnsemblProtists" id="HpaT803114">
    <property type="protein sequence ID" value="HpaP803114"/>
    <property type="gene ID" value="HpaG803114"/>
</dbReference>
<dbReference type="GO" id="GO:0003735">
    <property type="term" value="F:structural constituent of ribosome"/>
    <property type="evidence" value="ECO:0007669"/>
    <property type="project" value="InterPro"/>
</dbReference>
<dbReference type="HOGENOM" id="CLU_1753205_0_0_1"/>
<dbReference type="PANTHER" id="PTHR12010">
    <property type="entry name" value="40S RIBOSOMAL PROTEIN S29"/>
    <property type="match status" value="1"/>
</dbReference>
<proteinExistence type="inferred from homology"/>
<dbReference type="Gene3D" id="4.10.830.10">
    <property type="entry name" value="30s Ribosomal Protein S14, Chain N"/>
    <property type="match status" value="1"/>
</dbReference>
<dbReference type="InterPro" id="IPR043140">
    <property type="entry name" value="Ribosomal_uS14_sf"/>
</dbReference>
<organism evidence="6 7">
    <name type="scientific">Hyaloperonospora arabidopsidis (strain Emoy2)</name>
    <name type="common">Downy mildew agent</name>
    <name type="synonym">Peronospora arabidopsidis</name>
    <dbReference type="NCBI Taxonomy" id="559515"/>
    <lineage>
        <taxon>Eukaryota</taxon>
        <taxon>Sar</taxon>
        <taxon>Stramenopiles</taxon>
        <taxon>Oomycota</taxon>
        <taxon>Peronosporomycetes</taxon>
        <taxon>Peronosporales</taxon>
        <taxon>Peronosporaceae</taxon>
        <taxon>Hyaloperonospora</taxon>
    </lineage>
</organism>
<dbReference type="PANTHER" id="PTHR12010:SF2">
    <property type="entry name" value="40S RIBOSOMAL PROTEIN S29"/>
    <property type="match status" value="1"/>
</dbReference>
<dbReference type="VEuPathDB" id="FungiDB:HpaG803114"/>
<dbReference type="STRING" id="559515.M4BA04"/>
<dbReference type="InterPro" id="IPR039744">
    <property type="entry name" value="RIbosomal_uS14_euk_arc"/>
</dbReference>
<keyword evidence="4" id="KW-0689">Ribosomal protein</keyword>
<dbReference type="EMBL" id="JH598048">
    <property type="status" value="NOT_ANNOTATED_CDS"/>
    <property type="molecule type" value="Genomic_DNA"/>
</dbReference>
<evidence type="ECO:0000256" key="4">
    <source>
        <dbReference type="ARBA" id="ARBA00022980"/>
    </source>
</evidence>
<dbReference type="GO" id="GO:0002181">
    <property type="term" value="P:cytoplasmic translation"/>
    <property type="evidence" value="ECO:0007669"/>
    <property type="project" value="TreeGrafter"/>
</dbReference>
<evidence type="ECO:0000256" key="5">
    <source>
        <dbReference type="ARBA" id="ARBA00023274"/>
    </source>
</evidence>
<dbReference type="InParanoid" id="M4BA04"/>
<protein>
    <recommendedName>
        <fullName evidence="8">40S ribosomal protein S29</fullName>
    </recommendedName>
</protein>
<dbReference type="Pfam" id="PF00253">
    <property type="entry name" value="Ribosomal_S14"/>
    <property type="match status" value="1"/>
</dbReference>
<evidence type="ECO:0000313" key="7">
    <source>
        <dbReference type="Proteomes" id="UP000011713"/>
    </source>
</evidence>